<sequence>MKPFNQVSRGSLQATVKGPNCEEEEEEEELLTTSRSHRTRTRSIPLVTQQRHLQIKYRDFAYFI</sequence>
<keyword evidence="3" id="KW-1185">Reference proteome</keyword>
<name>A0A4Z2HQZ7_9TELE</name>
<evidence type="ECO:0000313" key="2">
    <source>
        <dbReference type="EMBL" id="TNN68168.1"/>
    </source>
</evidence>
<dbReference type="AlphaFoldDB" id="A0A4Z2HQZ7"/>
<proteinExistence type="predicted"/>
<evidence type="ECO:0000256" key="1">
    <source>
        <dbReference type="SAM" id="MobiDB-lite"/>
    </source>
</evidence>
<accession>A0A4Z2HQZ7</accession>
<feature type="region of interest" description="Disordered" evidence="1">
    <location>
        <begin position="1"/>
        <end position="43"/>
    </location>
</feature>
<dbReference type="EMBL" id="SRLO01000194">
    <property type="protein sequence ID" value="TNN68168.1"/>
    <property type="molecule type" value="Genomic_DNA"/>
</dbReference>
<feature type="compositionally biased region" description="Polar residues" evidence="1">
    <location>
        <begin position="1"/>
        <end position="14"/>
    </location>
</feature>
<comment type="caution">
    <text evidence="2">The sequence shown here is derived from an EMBL/GenBank/DDBJ whole genome shotgun (WGS) entry which is preliminary data.</text>
</comment>
<dbReference type="Proteomes" id="UP000314294">
    <property type="component" value="Unassembled WGS sequence"/>
</dbReference>
<protein>
    <submittedName>
        <fullName evidence="2">Uncharacterized protein</fullName>
    </submittedName>
</protein>
<evidence type="ECO:0000313" key="3">
    <source>
        <dbReference type="Proteomes" id="UP000314294"/>
    </source>
</evidence>
<reference evidence="2 3" key="1">
    <citation type="submission" date="2019-03" db="EMBL/GenBank/DDBJ databases">
        <title>First draft genome of Liparis tanakae, snailfish: a comprehensive survey of snailfish specific genes.</title>
        <authorList>
            <person name="Kim W."/>
            <person name="Song I."/>
            <person name="Jeong J.-H."/>
            <person name="Kim D."/>
            <person name="Kim S."/>
            <person name="Ryu S."/>
            <person name="Song J.Y."/>
            <person name="Lee S.K."/>
        </authorList>
    </citation>
    <scope>NUCLEOTIDE SEQUENCE [LARGE SCALE GENOMIC DNA]</scope>
    <source>
        <tissue evidence="2">Muscle</tissue>
    </source>
</reference>
<feature type="compositionally biased region" description="Acidic residues" evidence="1">
    <location>
        <begin position="21"/>
        <end position="30"/>
    </location>
</feature>
<gene>
    <name evidence="2" type="ORF">EYF80_021651</name>
</gene>
<organism evidence="2 3">
    <name type="scientific">Liparis tanakae</name>
    <name type="common">Tanaka's snailfish</name>
    <dbReference type="NCBI Taxonomy" id="230148"/>
    <lineage>
        <taxon>Eukaryota</taxon>
        <taxon>Metazoa</taxon>
        <taxon>Chordata</taxon>
        <taxon>Craniata</taxon>
        <taxon>Vertebrata</taxon>
        <taxon>Euteleostomi</taxon>
        <taxon>Actinopterygii</taxon>
        <taxon>Neopterygii</taxon>
        <taxon>Teleostei</taxon>
        <taxon>Neoteleostei</taxon>
        <taxon>Acanthomorphata</taxon>
        <taxon>Eupercaria</taxon>
        <taxon>Perciformes</taxon>
        <taxon>Cottioidei</taxon>
        <taxon>Cottales</taxon>
        <taxon>Liparidae</taxon>
        <taxon>Liparis</taxon>
    </lineage>
</organism>